<dbReference type="SUPFAM" id="SSF81321">
    <property type="entry name" value="Family A G protein-coupled receptor-like"/>
    <property type="match status" value="1"/>
</dbReference>
<evidence type="ECO:0000256" key="1">
    <source>
        <dbReference type="ARBA" id="ARBA00004651"/>
    </source>
</evidence>
<sequence length="417" mass="46905">MTMDSFNFALMGNVTNGSDGNFSFNFDMFKLESDTSIITFTILSTILCATAIIANFATMLIVIFLPKQTPFTKLFVNLAICDILGTLAIYVGDVAFRAGTHWNVAIETCNMLFKIGGTCFSLFFFTSAVTLLVFAIMRFICITKPNSFKPLFESTKKVALYIVLCWLISLCFTLPTIVCDHVKQRCYRLSRQLASVGGSYEMDTMLQNASMGNTTYGTELHIPTSVTPIECMTKGAYTFCANWKYIWAGGKALILVIVVCLYLSLSRDLFVRTASYRSSKRKNEDSVRNPVKDKQAFKTILILLVILVSTGVPYIAVKVYRSAHFDQNIISVYNNFITYFPYINFILDPIVYSIRSPDINAKYRSVFKQIFCSGCVSSRQDHTQNKYMVVQENQDSSNVIKMNDLQAKPENGNCTSV</sequence>
<organism evidence="9 10">
    <name type="scientific">Owenia fusiformis</name>
    <name type="common">Polychaete worm</name>
    <dbReference type="NCBI Taxonomy" id="6347"/>
    <lineage>
        <taxon>Eukaryota</taxon>
        <taxon>Metazoa</taxon>
        <taxon>Spiralia</taxon>
        <taxon>Lophotrochozoa</taxon>
        <taxon>Annelida</taxon>
        <taxon>Polychaeta</taxon>
        <taxon>Sedentaria</taxon>
        <taxon>Canalipalpata</taxon>
        <taxon>Sabellida</taxon>
        <taxon>Oweniida</taxon>
        <taxon>Oweniidae</taxon>
        <taxon>Owenia</taxon>
    </lineage>
</organism>
<dbReference type="GO" id="GO:0004930">
    <property type="term" value="F:G protein-coupled receptor activity"/>
    <property type="evidence" value="ECO:0007669"/>
    <property type="project" value="UniProtKB-KW"/>
</dbReference>
<dbReference type="InterPro" id="IPR050569">
    <property type="entry name" value="TAAR"/>
</dbReference>
<dbReference type="Gene3D" id="1.20.1070.10">
    <property type="entry name" value="Rhodopsin 7-helix transmembrane proteins"/>
    <property type="match status" value="1"/>
</dbReference>
<accession>A0A8J1UEN3</accession>
<evidence type="ECO:0000256" key="7">
    <source>
        <dbReference type="ARBA" id="ARBA00023170"/>
    </source>
</evidence>
<evidence type="ECO:0000313" key="10">
    <source>
        <dbReference type="Proteomes" id="UP000749559"/>
    </source>
</evidence>
<evidence type="ECO:0000256" key="6">
    <source>
        <dbReference type="ARBA" id="ARBA00023136"/>
    </source>
</evidence>
<dbReference type="PANTHER" id="PTHR24249:SF411">
    <property type="entry name" value="G-PROTEIN COUPLED RECEPTORS FAMILY 1 PROFILE DOMAIN-CONTAINING PROTEIN"/>
    <property type="match status" value="1"/>
</dbReference>
<comment type="caution">
    <text evidence="9">The sequence shown here is derived from an EMBL/GenBank/DDBJ whole genome shotgun (WGS) entry which is preliminary data.</text>
</comment>
<evidence type="ECO:0000256" key="2">
    <source>
        <dbReference type="ARBA" id="ARBA00022475"/>
    </source>
</evidence>
<evidence type="ECO:0000256" key="4">
    <source>
        <dbReference type="ARBA" id="ARBA00022989"/>
    </source>
</evidence>
<keyword evidence="10" id="KW-1185">Reference proteome</keyword>
<keyword evidence="5" id="KW-0297">G-protein coupled receptor</keyword>
<dbReference type="InterPro" id="IPR000276">
    <property type="entry name" value="GPCR_Rhodpsn"/>
</dbReference>
<dbReference type="GO" id="GO:0005886">
    <property type="term" value="C:plasma membrane"/>
    <property type="evidence" value="ECO:0007669"/>
    <property type="project" value="UniProtKB-SubCell"/>
</dbReference>
<dbReference type="AlphaFoldDB" id="A0A8J1UEN3"/>
<comment type="subcellular location">
    <subcellularLocation>
        <location evidence="1">Cell membrane</location>
        <topology evidence="1">Multi-pass membrane protein</topology>
    </subcellularLocation>
</comment>
<keyword evidence="3" id="KW-0812">Transmembrane</keyword>
<keyword evidence="8" id="KW-0807">Transducer</keyword>
<dbReference type="PANTHER" id="PTHR24249">
    <property type="entry name" value="HISTAMINE RECEPTOR-RELATED G-PROTEIN COUPLED RECEPTOR"/>
    <property type="match status" value="1"/>
</dbReference>
<evidence type="ECO:0000256" key="8">
    <source>
        <dbReference type="ARBA" id="ARBA00023224"/>
    </source>
</evidence>
<dbReference type="Pfam" id="PF00001">
    <property type="entry name" value="7tm_1"/>
    <property type="match status" value="1"/>
</dbReference>
<keyword evidence="4" id="KW-1133">Transmembrane helix</keyword>
<proteinExistence type="predicted"/>
<dbReference type="PRINTS" id="PR00237">
    <property type="entry name" value="GPCRRHODOPSN"/>
</dbReference>
<dbReference type="InterPro" id="IPR017452">
    <property type="entry name" value="GPCR_Rhodpsn_7TM"/>
</dbReference>
<keyword evidence="2" id="KW-1003">Cell membrane</keyword>
<reference evidence="9" key="1">
    <citation type="submission" date="2022-03" db="EMBL/GenBank/DDBJ databases">
        <authorList>
            <person name="Martin C."/>
        </authorList>
    </citation>
    <scope>NUCLEOTIDE SEQUENCE</scope>
</reference>
<evidence type="ECO:0000256" key="5">
    <source>
        <dbReference type="ARBA" id="ARBA00023040"/>
    </source>
</evidence>
<dbReference type="PROSITE" id="PS50262">
    <property type="entry name" value="G_PROTEIN_RECEP_F1_2"/>
    <property type="match status" value="1"/>
</dbReference>
<dbReference type="Proteomes" id="UP000749559">
    <property type="component" value="Unassembled WGS sequence"/>
</dbReference>
<keyword evidence="6" id="KW-0472">Membrane</keyword>
<dbReference type="CDD" id="cd00637">
    <property type="entry name" value="7tm_classA_rhodopsin-like"/>
    <property type="match status" value="1"/>
</dbReference>
<gene>
    <name evidence="9" type="ORF">OFUS_LOCUS7479</name>
</gene>
<evidence type="ECO:0000313" key="9">
    <source>
        <dbReference type="EMBL" id="CAH1780841.1"/>
    </source>
</evidence>
<protein>
    <submittedName>
        <fullName evidence="9">Uncharacterized protein</fullName>
    </submittedName>
</protein>
<evidence type="ECO:0000256" key="3">
    <source>
        <dbReference type="ARBA" id="ARBA00022692"/>
    </source>
</evidence>
<name>A0A8J1UEN3_OWEFU</name>
<dbReference type="EMBL" id="CAIIXF020000004">
    <property type="protein sequence ID" value="CAH1780841.1"/>
    <property type="molecule type" value="Genomic_DNA"/>
</dbReference>
<keyword evidence="7" id="KW-0675">Receptor</keyword>